<comment type="caution">
    <text evidence="1">The sequence shown here is derived from an EMBL/GenBank/DDBJ whole genome shotgun (WGS) entry which is preliminary data.</text>
</comment>
<proteinExistence type="predicted"/>
<name>A0A3E0L3H2_9CHRO</name>
<evidence type="ECO:0000313" key="1">
    <source>
        <dbReference type="EMBL" id="REJ42050.1"/>
    </source>
</evidence>
<reference evidence="1 2" key="1">
    <citation type="submission" date="2017-10" db="EMBL/GenBank/DDBJ databases">
        <title>A large-scale comparative metagenomic study reveals the eutrophication-driven functional interactions in six Microcystis-epibionts communities.</title>
        <authorList>
            <person name="Li Q."/>
            <person name="Lin F."/>
        </authorList>
    </citation>
    <scope>NUCLEOTIDE SEQUENCE [LARGE SCALE GENOMIC DNA]</scope>
    <source>
        <strain evidence="1">TF09</strain>
    </source>
</reference>
<accession>A0A3E0L3H2</accession>
<dbReference type="Proteomes" id="UP000256873">
    <property type="component" value="Unassembled WGS sequence"/>
</dbReference>
<protein>
    <submittedName>
        <fullName evidence="1">Uncharacterized protein</fullName>
    </submittedName>
</protein>
<organism evidence="1 2">
    <name type="scientific">Microcystis flos-aquae TF09</name>
    <dbReference type="NCBI Taxonomy" id="2060473"/>
    <lineage>
        <taxon>Bacteria</taxon>
        <taxon>Bacillati</taxon>
        <taxon>Cyanobacteriota</taxon>
        <taxon>Cyanophyceae</taxon>
        <taxon>Oscillatoriophycideae</taxon>
        <taxon>Chroococcales</taxon>
        <taxon>Microcystaceae</taxon>
        <taxon>Microcystis</taxon>
    </lineage>
</organism>
<gene>
    <name evidence="1" type="ORF">DWQ54_14185</name>
</gene>
<dbReference type="AlphaFoldDB" id="A0A3E0L3H2"/>
<evidence type="ECO:0000313" key="2">
    <source>
        <dbReference type="Proteomes" id="UP000256873"/>
    </source>
</evidence>
<dbReference type="EMBL" id="QQWC01000003">
    <property type="protein sequence ID" value="REJ42050.1"/>
    <property type="molecule type" value="Genomic_DNA"/>
</dbReference>
<sequence length="65" mass="7248">MINENLHELYQVKSKRGNKLNIPPLGVALAEERQGRFYHDGCQLVKLFLIQIAGGDQARGGLISE</sequence>